<name>A0A645HUQ9_9ZZZZ</name>
<sequence>MFRAAFRGVAPVRKERELKLADSRAADHAVEVVYFPFATGEKPEIVIAYVESADKSGLAVYHEKFSVVP</sequence>
<comment type="caution">
    <text evidence="1">The sequence shown here is derived from an EMBL/GenBank/DDBJ whole genome shotgun (WGS) entry which is preliminary data.</text>
</comment>
<evidence type="ECO:0000313" key="1">
    <source>
        <dbReference type="EMBL" id="MPN42212.1"/>
    </source>
</evidence>
<organism evidence="1">
    <name type="scientific">bioreactor metagenome</name>
    <dbReference type="NCBI Taxonomy" id="1076179"/>
    <lineage>
        <taxon>unclassified sequences</taxon>
        <taxon>metagenomes</taxon>
        <taxon>ecological metagenomes</taxon>
    </lineage>
</organism>
<dbReference type="EMBL" id="VSSQ01099798">
    <property type="protein sequence ID" value="MPN42212.1"/>
    <property type="molecule type" value="Genomic_DNA"/>
</dbReference>
<dbReference type="AlphaFoldDB" id="A0A645HUQ9"/>
<reference evidence="1" key="1">
    <citation type="submission" date="2019-08" db="EMBL/GenBank/DDBJ databases">
        <authorList>
            <person name="Kucharzyk K."/>
            <person name="Murdoch R.W."/>
            <person name="Higgins S."/>
            <person name="Loffler F."/>
        </authorList>
    </citation>
    <scope>NUCLEOTIDE SEQUENCE</scope>
</reference>
<proteinExistence type="predicted"/>
<protein>
    <submittedName>
        <fullName evidence="1">Uncharacterized protein</fullName>
    </submittedName>
</protein>
<accession>A0A645HUQ9</accession>
<gene>
    <name evidence="1" type="ORF">SDC9_189768</name>
</gene>